<dbReference type="PROSITE" id="PS50109">
    <property type="entry name" value="HIS_KIN"/>
    <property type="match status" value="1"/>
</dbReference>
<dbReference type="AlphaFoldDB" id="A0A6A7RZK3"/>
<protein>
    <recommendedName>
        <fullName evidence="2">histidine kinase</fullName>
        <ecNumber evidence="2">2.7.13.3</ecNumber>
    </recommendedName>
</protein>
<comment type="catalytic activity">
    <reaction evidence="1">
        <text>ATP + protein L-histidine = ADP + protein N-phospho-L-histidine.</text>
        <dbReference type="EC" id="2.7.13.3"/>
    </reaction>
</comment>
<evidence type="ECO:0000256" key="7">
    <source>
        <dbReference type="ARBA" id="ARBA00022840"/>
    </source>
</evidence>
<evidence type="ECO:0000256" key="4">
    <source>
        <dbReference type="ARBA" id="ARBA00022679"/>
    </source>
</evidence>
<dbReference type="GO" id="GO:0005524">
    <property type="term" value="F:ATP binding"/>
    <property type="evidence" value="ECO:0007669"/>
    <property type="project" value="UniProtKB-KW"/>
</dbReference>
<feature type="region of interest" description="Disordered" evidence="9">
    <location>
        <begin position="1"/>
        <end position="25"/>
    </location>
</feature>
<dbReference type="EC" id="2.7.13.3" evidence="2"/>
<dbReference type="PANTHER" id="PTHR24421:SF10">
    <property type="entry name" value="NITRATE_NITRITE SENSOR PROTEIN NARQ"/>
    <property type="match status" value="1"/>
</dbReference>
<evidence type="ECO:0000259" key="11">
    <source>
        <dbReference type="PROSITE" id="PS50109"/>
    </source>
</evidence>
<evidence type="ECO:0000256" key="2">
    <source>
        <dbReference type="ARBA" id="ARBA00012438"/>
    </source>
</evidence>
<keyword evidence="8" id="KW-0902">Two-component regulatory system</keyword>
<evidence type="ECO:0000256" key="9">
    <source>
        <dbReference type="SAM" id="MobiDB-lite"/>
    </source>
</evidence>
<evidence type="ECO:0000313" key="12">
    <source>
        <dbReference type="EMBL" id="MQM32769.1"/>
    </source>
</evidence>
<feature type="compositionally biased region" description="Polar residues" evidence="9">
    <location>
        <begin position="1"/>
        <end position="10"/>
    </location>
</feature>
<dbReference type="CDD" id="cd16917">
    <property type="entry name" value="HATPase_UhpB-NarQ-NarX-like"/>
    <property type="match status" value="1"/>
</dbReference>
<dbReference type="Pfam" id="PF05227">
    <property type="entry name" value="CHASE3"/>
    <property type="match status" value="1"/>
</dbReference>
<keyword evidence="7" id="KW-0067">ATP-binding</keyword>
<dbReference type="GO" id="GO:0046983">
    <property type="term" value="F:protein dimerization activity"/>
    <property type="evidence" value="ECO:0007669"/>
    <property type="project" value="InterPro"/>
</dbReference>
<dbReference type="Gene3D" id="3.30.565.10">
    <property type="entry name" value="Histidine kinase-like ATPase, C-terminal domain"/>
    <property type="match status" value="1"/>
</dbReference>
<keyword evidence="3" id="KW-0597">Phosphoprotein</keyword>
<feature type="transmembrane region" description="Helical" evidence="10">
    <location>
        <begin position="203"/>
        <end position="222"/>
    </location>
</feature>
<name>A0A6A7RZK3_9PROT</name>
<feature type="transmembrane region" description="Helical" evidence="10">
    <location>
        <begin position="33"/>
        <end position="51"/>
    </location>
</feature>
<keyword evidence="10" id="KW-0812">Transmembrane</keyword>
<keyword evidence="10" id="KW-0472">Membrane</keyword>
<keyword evidence="6 12" id="KW-0418">Kinase</keyword>
<keyword evidence="4" id="KW-0808">Transferase</keyword>
<dbReference type="InterPro" id="IPR036890">
    <property type="entry name" value="HATPase_C_sf"/>
</dbReference>
<dbReference type="GO" id="GO:0000155">
    <property type="term" value="F:phosphorelay sensor kinase activity"/>
    <property type="evidence" value="ECO:0007669"/>
    <property type="project" value="InterPro"/>
</dbReference>
<dbReference type="Proteomes" id="UP000342300">
    <property type="component" value="Unassembled WGS sequence"/>
</dbReference>
<dbReference type="InterPro" id="IPR050482">
    <property type="entry name" value="Sensor_HK_TwoCompSys"/>
</dbReference>
<dbReference type="Pfam" id="PF02518">
    <property type="entry name" value="HATPase_c"/>
    <property type="match status" value="1"/>
</dbReference>
<evidence type="ECO:0000256" key="8">
    <source>
        <dbReference type="ARBA" id="ARBA00023012"/>
    </source>
</evidence>
<evidence type="ECO:0000313" key="13">
    <source>
        <dbReference type="Proteomes" id="UP000342300"/>
    </source>
</evidence>
<dbReference type="CDD" id="cd19410">
    <property type="entry name" value="HK9-like_sensor"/>
    <property type="match status" value="1"/>
</dbReference>
<sequence>MMTEPDSLQPTVPPAKGQEKSMTSGRSDVSRKWSYVLLVTGCAIALTLLIASQYQSSLGLQTLKELGRQTEKIGQLDHLQILLVEAETSVRGYLLTSELVYLESYERTAPKIDAAIDQLHIDFARYRSVDVAALTMLVRAKWKVMSEAVARRARGEATPDDMVGKILMDEVRGQLARLRDEVVSEGRAIVASSSERFRLAQQVGAALALIALILLLILFSVVQRQFALRKRVAEMLASENERLESQVRKRTMELRNLARHITNAREDEKARLARELHDELGALLTAAKLDADWIARKLPDNTQETHLPRVNRLQRTLAEGIAIKRRIIDDLRPPLLKELGVIEALRALASDAPLEHGTQVETDLPDSAASIDSQRALTLFRIAQEAFTNAHKYANASQLKLSLKIDGTAAHLSVADNGRGFAPTERSRKRHGIDGMEHRVQAYGGSFVVRSAPGEGTTVIASIPLH</sequence>
<dbReference type="PANTHER" id="PTHR24421">
    <property type="entry name" value="NITRATE/NITRITE SENSOR PROTEIN NARX-RELATED"/>
    <property type="match status" value="1"/>
</dbReference>
<dbReference type="SUPFAM" id="SSF55874">
    <property type="entry name" value="ATPase domain of HSP90 chaperone/DNA topoisomerase II/histidine kinase"/>
    <property type="match status" value="1"/>
</dbReference>
<dbReference type="InterPro" id="IPR003594">
    <property type="entry name" value="HATPase_dom"/>
</dbReference>
<organism evidence="12 13">
    <name type="scientific">Candidatus Accumulibacter phosphatis</name>
    <dbReference type="NCBI Taxonomy" id="327160"/>
    <lineage>
        <taxon>Bacteria</taxon>
        <taxon>Pseudomonadati</taxon>
        <taxon>Pseudomonadota</taxon>
        <taxon>Betaproteobacteria</taxon>
        <taxon>Candidatus Accumulibacter</taxon>
    </lineage>
</organism>
<comment type="caution">
    <text evidence="12">The sequence shown here is derived from an EMBL/GenBank/DDBJ whole genome shotgun (WGS) entry which is preliminary data.</text>
</comment>
<feature type="domain" description="Histidine kinase" evidence="11">
    <location>
        <begin position="271"/>
        <end position="466"/>
    </location>
</feature>
<dbReference type="InterPro" id="IPR007891">
    <property type="entry name" value="CHASE3"/>
</dbReference>
<dbReference type="Gene3D" id="1.20.5.1930">
    <property type="match status" value="1"/>
</dbReference>
<dbReference type="SMART" id="SM00387">
    <property type="entry name" value="HATPase_c"/>
    <property type="match status" value="1"/>
</dbReference>
<evidence type="ECO:0000256" key="3">
    <source>
        <dbReference type="ARBA" id="ARBA00022553"/>
    </source>
</evidence>
<keyword evidence="10" id="KW-1133">Transmembrane helix</keyword>
<evidence type="ECO:0000256" key="10">
    <source>
        <dbReference type="SAM" id="Phobius"/>
    </source>
</evidence>
<dbReference type="EMBL" id="PDHS01000626">
    <property type="protein sequence ID" value="MQM32769.1"/>
    <property type="molecule type" value="Genomic_DNA"/>
</dbReference>
<evidence type="ECO:0000256" key="5">
    <source>
        <dbReference type="ARBA" id="ARBA00022741"/>
    </source>
</evidence>
<dbReference type="GO" id="GO:0016020">
    <property type="term" value="C:membrane"/>
    <property type="evidence" value="ECO:0007669"/>
    <property type="project" value="InterPro"/>
</dbReference>
<evidence type="ECO:0000256" key="6">
    <source>
        <dbReference type="ARBA" id="ARBA00022777"/>
    </source>
</evidence>
<accession>A0A6A7RZK3</accession>
<dbReference type="InterPro" id="IPR011712">
    <property type="entry name" value="Sig_transdc_His_kin_sub3_dim/P"/>
</dbReference>
<keyword evidence="5" id="KW-0547">Nucleotide-binding</keyword>
<dbReference type="Pfam" id="PF07730">
    <property type="entry name" value="HisKA_3"/>
    <property type="match status" value="1"/>
</dbReference>
<evidence type="ECO:0000256" key="1">
    <source>
        <dbReference type="ARBA" id="ARBA00000085"/>
    </source>
</evidence>
<proteinExistence type="predicted"/>
<dbReference type="InterPro" id="IPR005467">
    <property type="entry name" value="His_kinase_dom"/>
</dbReference>
<reference evidence="12 13" key="1">
    <citation type="submission" date="2017-09" db="EMBL/GenBank/DDBJ databases">
        <title>Metagenomic Analysis Reveals Denitrifying Candidatus Accumulibacter and Flanking Population as a Source of N2O.</title>
        <authorList>
            <person name="Gao H."/>
            <person name="Mao Y."/>
            <person name="Zhao X."/>
            <person name="Liu W.-T."/>
            <person name="Zhang T."/>
            <person name="Wells G."/>
        </authorList>
    </citation>
    <scope>NUCLEOTIDE SEQUENCE [LARGE SCALE GENOMIC DNA]</scope>
    <source>
        <strain evidence="12">CANDO_2_IC</strain>
    </source>
</reference>
<gene>
    <name evidence="12" type="ORF">CRU78_20690</name>
</gene>